<gene>
    <name evidence="4" type="primary">mrpG</name>
    <name evidence="4" type="ORF">CLCOL_17020</name>
</gene>
<dbReference type="AlphaFoldDB" id="A0A151AM27"/>
<reference evidence="4 5" key="1">
    <citation type="submission" date="2016-02" db="EMBL/GenBank/DDBJ databases">
        <title>Genome sequence of Clostridium colicanis DSM 13634.</title>
        <authorList>
            <person name="Poehlein A."/>
            <person name="Daniel R."/>
        </authorList>
    </citation>
    <scope>NUCLEOTIDE SEQUENCE [LARGE SCALE GENOMIC DNA]</scope>
    <source>
        <strain evidence="4 5">DSM 13634</strain>
    </source>
</reference>
<feature type="transmembrane region" description="Helical" evidence="3">
    <location>
        <begin position="46"/>
        <end position="74"/>
    </location>
</feature>
<evidence type="ECO:0000256" key="2">
    <source>
        <dbReference type="ARBA" id="ARBA00008404"/>
    </source>
</evidence>
<comment type="subcellular location">
    <subcellularLocation>
        <location evidence="1">Membrane</location>
        <topology evidence="1">Multi-pass membrane protein</topology>
    </subcellularLocation>
</comment>
<proteinExistence type="inferred from homology"/>
<evidence type="ECO:0000256" key="3">
    <source>
        <dbReference type="SAM" id="Phobius"/>
    </source>
</evidence>
<dbReference type="InterPro" id="IPR005133">
    <property type="entry name" value="PhaG_MnhG_YufB"/>
</dbReference>
<keyword evidence="3" id="KW-1133">Transmembrane helix</keyword>
<evidence type="ECO:0000256" key="1">
    <source>
        <dbReference type="ARBA" id="ARBA00004141"/>
    </source>
</evidence>
<sequence>MRIVLSGIFLFGGLFFFMVGTIGLLRFPDMLTRAHAAAKCDTLGAMLSLLGLIVFSGFNTISLKLMLILLFIWITNPTGTHLIAKARYDEEVNNYEDI</sequence>
<evidence type="ECO:0000313" key="5">
    <source>
        <dbReference type="Proteomes" id="UP000075374"/>
    </source>
</evidence>
<comment type="caution">
    <text evidence="4">The sequence shown here is derived from an EMBL/GenBank/DDBJ whole genome shotgun (WGS) entry which is preliminary data.</text>
</comment>
<protein>
    <submittedName>
        <fullName evidence="4">Na(+)/H(+) antiporter subunit G</fullName>
    </submittedName>
</protein>
<dbReference type="Proteomes" id="UP000075374">
    <property type="component" value="Unassembled WGS sequence"/>
</dbReference>
<keyword evidence="3" id="KW-0812">Transmembrane</keyword>
<accession>A0A151AM27</accession>
<organism evidence="4 5">
    <name type="scientific">Clostridium colicanis DSM 13634</name>
    <dbReference type="NCBI Taxonomy" id="1121305"/>
    <lineage>
        <taxon>Bacteria</taxon>
        <taxon>Bacillati</taxon>
        <taxon>Bacillota</taxon>
        <taxon>Clostridia</taxon>
        <taxon>Eubacteriales</taxon>
        <taxon>Clostridiaceae</taxon>
        <taxon>Clostridium</taxon>
    </lineage>
</organism>
<name>A0A151AM27_9CLOT</name>
<dbReference type="Pfam" id="PF03334">
    <property type="entry name" value="PhaG_MnhG_YufB"/>
    <property type="match status" value="1"/>
</dbReference>
<dbReference type="EMBL" id="LTBB01000008">
    <property type="protein sequence ID" value="KYH28689.1"/>
    <property type="molecule type" value="Genomic_DNA"/>
</dbReference>
<keyword evidence="3" id="KW-0472">Membrane</keyword>
<comment type="similarity">
    <text evidence="2">Belongs to the CPA3 antiporters (TC 2.A.63) subunit G family.</text>
</comment>
<dbReference type="GO" id="GO:0015385">
    <property type="term" value="F:sodium:proton antiporter activity"/>
    <property type="evidence" value="ECO:0007669"/>
    <property type="project" value="TreeGrafter"/>
</dbReference>
<dbReference type="STRING" id="1121305.CLCOL_17020"/>
<dbReference type="NCBIfam" id="TIGR01300">
    <property type="entry name" value="CPA3_mnhG_phaG"/>
    <property type="match status" value="1"/>
</dbReference>
<feature type="transmembrane region" description="Helical" evidence="3">
    <location>
        <begin position="6"/>
        <end position="25"/>
    </location>
</feature>
<evidence type="ECO:0000313" key="4">
    <source>
        <dbReference type="EMBL" id="KYH28689.1"/>
    </source>
</evidence>
<keyword evidence="5" id="KW-1185">Reference proteome</keyword>
<dbReference type="PANTHER" id="PTHR34703">
    <property type="entry name" value="ANTIPORTER SUBUNIT MNHG2-RELATED"/>
    <property type="match status" value="1"/>
</dbReference>
<dbReference type="PANTHER" id="PTHR34703:SF1">
    <property type="entry name" value="ANTIPORTER SUBUNIT MNHG2-RELATED"/>
    <property type="match status" value="1"/>
</dbReference>
<dbReference type="RefSeq" id="WP_061858541.1">
    <property type="nucleotide sequence ID" value="NZ_LTBB01000008.1"/>
</dbReference>
<dbReference type="PATRIC" id="fig|1121305.3.peg.1704"/>